<dbReference type="Pfam" id="PF05525">
    <property type="entry name" value="Branch_AA_trans"/>
    <property type="match status" value="1"/>
</dbReference>
<dbReference type="GO" id="GO:0015820">
    <property type="term" value="P:L-leucine transport"/>
    <property type="evidence" value="ECO:0007669"/>
    <property type="project" value="TreeGrafter"/>
</dbReference>
<protein>
    <recommendedName>
        <fullName evidence="9">Branched-chain amino acid transport system carrier protein</fullName>
    </recommendedName>
</protein>
<keyword evidence="7 9" id="KW-1133">Transmembrane helix</keyword>
<dbReference type="InterPro" id="IPR004685">
    <property type="entry name" value="Brnchd-chn_aa_trnsp_Livcs"/>
</dbReference>
<feature type="transmembrane region" description="Helical" evidence="9">
    <location>
        <begin position="327"/>
        <end position="348"/>
    </location>
</feature>
<dbReference type="RefSeq" id="WP_168835108.1">
    <property type="nucleotide sequence ID" value="NZ_JABAIK010000003.1"/>
</dbReference>
<keyword evidence="3 9" id="KW-0813">Transport</keyword>
<dbReference type="GO" id="GO:0005304">
    <property type="term" value="F:L-valine transmembrane transporter activity"/>
    <property type="evidence" value="ECO:0007669"/>
    <property type="project" value="TreeGrafter"/>
</dbReference>
<comment type="subcellular location">
    <subcellularLocation>
        <location evidence="9">Cell inner membrane</location>
        <topology evidence="9">Multi-pass membrane protein</topology>
    </subcellularLocation>
    <subcellularLocation>
        <location evidence="1">Cell membrane</location>
        <topology evidence="1">Multi-pass membrane protein</topology>
    </subcellularLocation>
</comment>
<dbReference type="PANTHER" id="PTHR30588:SF0">
    <property type="entry name" value="BRANCHED-CHAIN AMINO ACID PERMEASE BRNQ"/>
    <property type="match status" value="1"/>
</dbReference>
<organism evidence="10 11">
    <name type="scientific">Vibrio agarilyticus</name>
    <dbReference type="NCBI Taxonomy" id="2726741"/>
    <lineage>
        <taxon>Bacteria</taxon>
        <taxon>Pseudomonadati</taxon>
        <taxon>Pseudomonadota</taxon>
        <taxon>Gammaproteobacteria</taxon>
        <taxon>Vibrionales</taxon>
        <taxon>Vibrionaceae</taxon>
        <taxon>Vibrio</taxon>
    </lineage>
</organism>
<gene>
    <name evidence="10" type="primary">brnQ</name>
    <name evidence="10" type="ORF">HGP28_03685</name>
</gene>
<dbReference type="PANTHER" id="PTHR30588">
    <property type="entry name" value="BRANCHED-CHAIN AMINO ACID TRANSPORT SYSTEM 2 CARRIER PROTEIN"/>
    <property type="match status" value="1"/>
</dbReference>
<feature type="transmembrane region" description="Helical" evidence="9">
    <location>
        <begin position="12"/>
        <end position="37"/>
    </location>
</feature>
<feature type="transmembrane region" description="Helical" evidence="9">
    <location>
        <begin position="411"/>
        <end position="431"/>
    </location>
</feature>
<evidence type="ECO:0000256" key="5">
    <source>
        <dbReference type="ARBA" id="ARBA00022692"/>
    </source>
</evidence>
<feature type="transmembrane region" description="Helical" evidence="9">
    <location>
        <begin position="49"/>
        <end position="78"/>
    </location>
</feature>
<feature type="transmembrane region" description="Helical" evidence="9">
    <location>
        <begin position="354"/>
        <end position="373"/>
    </location>
</feature>
<evidence type="ECO:0000256" key="3">
    <source>
        <dbReference type="ARBA" id="ARBA00022448"/>
    </source>
</evidence>
<dbReference type="NCBIfam" id="TIGR00796">
    <property type="entry name" value="livcs"/>
    <property type="match status" value="1"/>
</dbReference>
<comment type="function">
    <text evidence="9">Component of the transport system for branched-chain amino acids.</text>
</comment>
<feature type="transmembrane region" description="Helical" evidence="9">
    <location>
        <begin position="159"/>
        <end position="180"/>
    </location>
</feature>
<keyword evidence="6 9" id="KW-0029">Amino-acid transport</keyword>
<comment type="caution">
    <text evidence="10">The sequence shown here is derived from an EMBL/GenBank/DDBJ whole genome shotgun (WGS) entry which is preliminary data.</text>
</comment>
<evidence type="ECO:0000256" key="1">
    <source>
        <dbReference type="ARBA" id="ARBA00004651"/>
    </source>
</evidence>
<evidence type="ECO:0000313" key="11">
    <source>
        <dbReference type="Proteomes" id="UP000535589"/>
    </source>
</evidence>
<feature type="transmembrane region" description="Helical" evidence="9">
    <location>
        <begin position="380"/>
        <end position="399"/>
    </location>
</feature>
<evidence type="ECO:0000313" key="10">
    <source>
        <dbReference type="EMBL" id="NLS11992.1"/>
    </source>
</evidence>
<keyword evidence="4" id="KW-1003">Cell membrane</keyword>
<accession>A0A7X8YG46</accession>
<dbReference type="GO" id="GO:0015818">
    <property type="term" value="P:isoleucine transport"/>
    <property type="evidence" value="ECO:0007669"/>
    <property type="project" value="TreeGrafter"/>
</dbReference>
<evidence type="ECO:0000256" key="8">
    <source>
        <dbReference type="ARBA" id="ARBA00023136"/>
    </source>
</evidence>
<dbReference type="GO" id="GO:0015190">
    <property type="term" value="F:L-leucine transmembrane transporter activity"/>
    <property type="evidence" value="ECO:0007669"/>
    <property type="project" value="TreeGrafter"/>
</dbReference>
<name>A0A7X8YG46_9VIBR</name>
<feature type="transmembrane region" description="Helical" evidence="9">
    <location>
        <begin position="200"/>
        <end position="221"/>
    </location>
</feature>
<evidence type="ECO:0000256" key="6">
    <source>
        <dbReference type="ARBA" id="ARBA00022970"/>
    </source>
</evidence>
<feature type="transmembrane region" description="Helical" evidence="9">
    <location>
        <begin position="289"/>
        <end position="315"/>
    </location>
</feature>
<evidence type="ECO:0000256" key="9">
    <source>
        <dbReference type="RuleBase" id="RU362122"/>
    </source>
</evidence>
<dbReference type="Proteomes" id="UP000535589">
    <property type="component" value="Unassembled WGS sequence"/>
</dbReference>
<reference evidence="10 11" key="1">
    <citation type="submission" date="2020-04" db="EMBL/GenBank/DDBJ databases">
        <title>Vibrio sp. SM6, a novel species isolated from seawater.</title>
        <authorList>
            <person name="Wang X."/>
        </authorList>
    </citation>
    <scope>NUCLEOTIDE SEQUENCE [LARGE SCALE GENOMIC DNA]</scope>
    <source>
        <strain evidence="10 11">SM6</strain>
    </source>
</reference>
<keyword evidence="5 9" id="KW-0812">Transmembrane</keyword>
<feature type="transmembrane region" description="Helical" evidence="9">
    <location>
        <begin position="90"/>
        <end position="110"/>
    </location>
</feature>
<comment type="similarity">
    <text evidence="2 9">Belongs to the branched chain amino acid transporter family.</text>
</comment>
<evidence type="ECO:0000256" key="2">
    <source>
        <dbReference type="ARBA" id="ARBA00008540"/>
    </source>
</evidence>
<dbReference type="EMBL" id="JABAIK010000003">
    <property type="protein sequence ID" value="NLS11992.1"/>
    <property type="molecule type" value="Genomic_DNA"/>
</dbReference>
<dbReference type="AlphaFoldDB" id="A0A7X8YG46"/>
<feature type="transmembrane region" description="Helical" evidence="9">
    <location>
        <begin position="233"/>
        <end position="258"/>
    </location>
</feature>
<evidence type="ECO:0000256" key="4">
    <source>
        <dbReference type="ARBA" id="ARBA00022475"/>
    </source>
</evidence>
<sequence>MDNTGLPSKSQSFSLFDIIALGLTTFAFFLGAGNIIFPPFAGWQAGDEVVVTGLGFLLTAVGLPLLALIAMALSGGGWHAMTAALPKRTATIIAVLIFIIIGPAFAAPRAGLVAFEMGVEPFLTEPSDGALALFSLLFFGLSFAAALSRGTLLDAIGKWLTPLLFLALLVLAIAVMLFPFSPIEAAQSIYRHRAFSAGFLQGYNTMDTLAALMFGVLLIDIMKKKGVTEKKLLGRYLLFAALIAAAGLTFVYSALFYIGATSTGLLQPVGNGGEILIAYVDHWFGPAGLWLLALIIVLACFTTVVGLISACADYFSQLTSLSYRRWLALVATACGLVTNIGLELLIALSVPVLYVLYPVAICLIVLSLLHKFLPNPPVAYRFILLIALLFSLVDATRAVGAPMTAFDFLPLYHIGLAWLLPCAIMLFLSFLMPRAKITS</sequence>
<feature type="transmembrane region" description="Helical" evidence="9">
    <location>
        <begin position="130"/>
        <end position="147"/>
    </location>
</feature>
<proteinExistence type="inferred from homology"/>
<dbReference type="GO" id="GO:0005886">
    <property type="term" value="C:plasma membrane"/>
    <property type="evidence" value="ECO:0007669"/>
    <property type="project" value="UniProtKB-SubCell"/>
</dbReference>
<keyword evidence="11" id="KW-1185">Reference proteome</keyword>
<keyword evidence="8 9" id="KW-0472">Membrane</keyword>
<dbReference type="GO" id="GO:0015188">
    <property type="term" value="F:L-isoleucine transmembrane transporter activity"/>
    <property type="evidence" value="ECO:0007669"/>
    <property type="project" value="TreeGrafter"/>
</dbReference>
<evidence type="ECO:0000256" key="7">
    <source>
        <dbReference type="ARBA" id="ARBA00022989"/>
    </source>
</evidence>